<dbReference type="PROSITE" id="PS00674">
    <property type="entry name" value="AAA"/>
    <property type="match status" value="1"/>
</dbReference>
<dbReference type="InterPro" id="IPR003593">
    <property type="entry name" value="AAA+_ATPase"/>
</dbReference>
<dbReference type="GO" id="GO:0016887">
    <property type="term" value="F:ATP hydrolysis activity"/>
    <property type="evidence" value="ECO:0007669"/>
    <property type="project" value="InterPro"/>
</dbReference>
<dbReference type="GeneID" id="115888440"/>
<evidence type="ECO:0000256" key="1">
    <source>
        <dbReference type="ARBA" id="ARBA00006914"/>
    </source>
</evidence>
<proteinExistence type="inferred from homology"/>
<keyword evidence="6" id="KW-1185">Reference proteome</keyword>
<dbReference type="InterPro" id="IPR003959">
    <property type="entry name" value="ATPase_AAA_core"/>
</dbReference>
<dbReference type="Pfam" id="PF09336">
    <property type="entry name" value="Vps4_C"/>
    <property type="match status" value="1"/>
</dbReference>
<dbReference type="Gene3D" id="1.10.8.60">
    <property type="match status" value="1"/>
</dbReference>
<dbReference type="GO" id="GO:0005524">
    <property type="term" value="F:ATP binding"/>
    <property type="evidence" value="ECO:0007669"/>
    <property type="project" value="UniProtKB-KW"/>
</dbReference>
<evidence type="ECO:0000256" key="2">
    <source>
        <dbReference type="ARBA" id="ARBA00022741"/>
    </source>
</evidence>
<dbReference type="InterPro" id="IPR003960">
    <property type="entry name" value="ATPase_AAA_CS"/>
</dbReference>
<evidence type="ECO:0000313" key="6">
    <source>
        <dbReference type="Proteomes" id="UP000504635"/>
    </source>
</evidence>
<dbReference type="InterPro" id="IPR050304">
    <property type="entry name" value="MT-severing_AAA_ATPase"/>
</dbReference>
<dbReference type="PANTHER" id="PTHR23074">
    <property type="entry name" value="AAA DOMAIN-CONTAINING"/>
    <property type="match status" value="1"/>
</dbReference>
<dbReference type="SUPFAM" id="SSF52540">
    <property type="entry name" value="P-loop containing nucleoside triphosphate hydrolases"/>
    <property type="match status" value="1"/>
</dbReference>
<sequence>MSNNNSDLLESILQGLEENISLLKNLLYFIEKIVASKTNTITSQNGQSSEKSLTNSNEKLLNCITQPTVSGLHEIAGLKDIKRILFTLTILPRQQPQLFNNCSISNTILLYGPPGTGKTKLAHAVAAESKAVLYSVSLSDVLSSYVGETEKNIHEIFAHLKLTDKYSLLFIDEIDGVCRKRNSSENEYTRRIKTELMTHLSNINNCPNIVIIAATNRPWDLDSAILRRFRKQLYVPLPNSEDRLELLQLFTKNIPILKSIDEVIKLVELSDGLSGSDISNLIQDALNMPLMELQDTKIWRKCIDATYEPYQGTNLLIPENDLFDTENIFLCELKDMPPMSVRAREVTMSDFYEAVSNIPTTVSSEEIKKYNEFQNTFTNL</sequence>
<dbReference type="GO" id="GO:0007033">
    <property type="term" value="P:vacuole organization"/>
    <property type="evidence" value="ECO:0007669"/>
    <property type="project" value="TreeGrafter"/>
</dbReference>
<dbReference type="PANTHER" id="PTHR23074:SF72">
    <property type="entry name" value="VACUOLAR PROTEIN SORTING-ASSOCIATED PROTEIN 4B"/>
    <property type="match status" value="1"/>
</dbReference>
<dbReference type="AlphaFoldDB" id="A0A6J2YLL3"/>
<dbReference type="OrthoDB" id="5334845at2759"/>
<gene>
    <name evidence="7" type="primary">LOC115888440</name>
</gene>
<evidence type="ECO:0000259" key="5">
    <source>
        <dbReference type="SMART" id="SM00382"/>
    </source>
</evidence>
<dbReference type="Proteomes" id="UP000504635">
    <property type="component" value="Unplaced"/>
</dbReference>
<name>A0A6J2YLL3_SITOR</name>
<comment type="similarity">
    <text evidence="1 4">Belongs to the AAA ATPase family.</text>
</comment>
<dbReference type="KEGG" id="soy:115888440"/>
<keyword evidence="2 4" id="KW-0547">Nucleotide-binding</keyword>
<feature type="domain" description="AAA+ ATPase" evidence="5">
    <location>
        <begin position="104"/>
        <end position="239"/>
    </location>
</feature>
<dbReference type="InParanoid" id="A0A6J2YLL3"/>
<dbReference type="Gene3D" id="3.40.50.300">
    <property type="entry name" value="P-loop containing nucleotide triphosphate hydrolases"/>
    <property type="match status" value="1"/>
</dbReference>
<dbReference type="InterPro" id="IPR027417">
    <property type="entry name" value="P-loop_NTPase"/>
</dbReference>
<evidence type="ECO:0000313" key="7">
    <source>
        <dbReference type="RefSeq" id="XP_030764044.1"/>
    </source>
</evidence>
<reference evidence="7" key="1">
    <citation type="submission" date="2025-08" db="UniProtKB">
        <authorList>
            <consortium name="RefSeq"/>
        </authorList>
    </citation>
    <scope>IDENTIFICATION</scope>
    <source>
        <tissue evidence="7">Gonads</tissue>
    </source>
</reference>
<evidence type="ECO:0000256" key="3">
    <source>
        <dbReference type="ARBA" id="ARBA00022840"/>
    </source>
</evidence>
<keyword evidence="3 4" id="KW-0067">ATP-binding</keyword>
<protein>
    <submittedName>
        <fullName evidence="7">Suppressor protein of bem1/bed5 double mutants-like</fullName>
    </submittedName>
</protein>
<evidence type="ECO:0000256" key="4">
    <source>
        <dbReference type="RuleBase" id="RU003651"/>
    </source>
</evidence>
<organism evidence="6 7">
    <name type="scientific">Sitophilus oryzae</name>
    <name type="common">Rice weevil</name>
    <name type="synonym">Curculio oryzae</name>
    <dbReference type="NCBI Taxonomy" id="7048"/>
    <lineage>
        <taxon>Eukaryota</taxon>
        <taxon>Metazoa</taxon>
        <taxon>Ecdysozoa</taxon>
        <taxon>Arthropoda</taxon>
        <taxon>Hexapoda</taxon>
        <taxon>Insecta</taxon>
        <taxon>Pterygota</taxon>
        <taxon>Neoptera</taxon>
        <taxon>Endopterygota</taxon>
        <taxon>Coleoptera</taxon>
        <taxon>Polyphaga</taxon>
        <taxon>Cucujiformia</taxon>
        <taxon>Curculionidae</taxon>
        <taxon>Dryophthorinae</taxon>
        <taxon>Sitophilus</taxon>
    </lineage>
</organism>
<dbReference type="Pfam" id="PF00004">
    <property type="entry name" value="AAA"/>
    <property type="match status" value="1"/>
</dbReference>
<accession>A0A6J2YLL3</accession>
<dbReference type="SMART" id="SM00382">
    <property type="entry name" value="AAA"/>
    <property type="match status" value="1"/>
</dbReference>
<dbReference type="RefSeq" id="XP_030764044.1">
    <property type="nucleotide sequence ID" value="XM_030908184.1"/>
</dbReference>
<dbReference type="GO" id="GO:0016197">
    <property type="term" value="P:endosomal transport"/>
    <property type="evidence" value="ECO:0007669"/>
    <property type="project" value="TreeGrafter"/>
</dbReference>
<dbReference type="InterPro" id="IPR015415">
    <property type="entry name" value="Spast_Vps4_C"/>
</dbReference>